<evidence type="ECO:0000313" key="3">
    <source>
        <dbReference type="Proteomes" id="UP000076407"/>
    </source>
</evidence>
<reference evidence="2" key="1">
    <citation type="submission" date="2020-05" db="UniProtKB">
        <authorList>
            <consortium name="EnsemblMetazoa"/>
        </authorList>
    </citation>
    <scope>IDENTIFICATION</scope>
    <source>
        <strain evidence="2">SANGQUA</strain>
    </source>
</reference>
<evidence type="ECO:0000256" key="1">
    <source>
        <dbReference type="SAM" id="MobiDB-lite"/>
    </source>
</evidence>
<feature type="region of interest" description="Disordered" evidence="1">
    <location>
        <begin position="1"/>
        <end position="25"/>
    </location>
</feature>
<proteinExistence type="predicted"/>
<keyword evidence="3" id="KW-1185">Reference proteome</keyword>
<name>A0A182X5Q4_ANOQN</name>
<dbReference type="EnsemblMetazoa" id="AQUA005140-RA">
    <property type="protein sequence ID" value="AQUA005140-PA"/>
    <property type="gene ID" value="AQUA005140"/>
</dbReference>
<dbReference type="Proteomes" id="UP000076407">
    <property type="component" value="Unassembled WGS sequence"/>
</dbReference>
<protein>
    <submittedName>
        <fullName evidence="2">Uncharacterized protein</fullName>
    </submittedName>
</protein>
<accession>A0A182X5Q4</accession>
<organism evidence="2 3">
    <name type="scientific">Anopheles quadriannulatus</name>
    <name type="common">Mosquito</name>
    <dbReference type="NCBI Taxonomy" id="34691"/>
    <lineage>
        <taxon>Eukaryota</taxon>
        <taxon>Metazoa</taxon>
        <taxon>Ecdysozoa</taxon>
        <taxon>Arthropoda</taxon>
        <taxon>Hexapoda</taxon>
        <taxon>Insecta</taxon>
        <taxon>Pterygota</taxon>
        <taxon>Neoptera</taxon>
        <taxon>Endopterygota</taxon>
        <taxon>Diptera</taxon>
        <taxon>Nematocera</taxon>
        <taxon>Culicoidea</taxon>
        <taxon>Culicidae</taxon>
        <taxon>Anophelinae</taxon>
        <taxon>Anopheles</taxon>
    </lineage>
</organism>
<dbReference type="VEuPathDB" id="VectorBase:AQUA005140"/>
<evidence type="ECO:0000313" key="2">
    <source>
        <dbReference type="EnsemblMetazoa" id="AQUA005140-PA"/>
    </source>
</evidence>
<feature type="compositionally biased region" description="Pro residues" evidence="1">
    <location>
        <begin position="57"/>
        <end position="68"/>
    </location>
</feature>
<sequence>MKKRNCSNGMLGETPNSPGRIEGANPPPPRCCCSWSKGPFGPWNIPGPFGCWWGRPPPPLPPPTPPPAGGSTTPSGGGTCTGIGSIGGGMLGGGRAGGGMFGTTGTSQNLTESSTNTFSIPLPPRNCINSLSCSGVRSELWYLRISDDRMASCWFTMILCFEPRSLYQGDFCSIVCTSIWGVGWLWLLPLPAAATLLAADSCCISACRLRGSTRRPPLTTGVGAGLLAGCDGAAVACTDGELPYSGEACGVGSGDLMPSLVSLARSSSSSLASPNRRLSRGSFVPTGRTIERLSAP</sequence>
<feature type="region of interest" description="Disordered" evidence="1">
    <location>
        <begin position="57"/>
        <end position="79"/>
    </location>
</feature>
<dbReference type="AlphaFoldDB" id="A0A182X5Q4"/>